<dbReference type="eggNOG" id="KOG1166">
    <property type="taxonomic scope" value="Eukaryota"/>
</dbReference>
<dbReference type="InterPro" id="IPR013212">
    <property type="entry name" value="Mad3/Bub1_I"/>
</dbReference>
<dbReference type="GO" id="GO:0007094">
    <property type="term" value="P:mitotic spindle assembly checkpoint signaling"/>
    <property type="evidence" value="ECO:0000318"/>
    <property type="project" value="GO_Central"/>
</dbReference>
<dbReference type="EMBL" id="PSQE01000003">
    <property type="protein sequence ID" value="RHN68439.1"/>
    <property type="molecule type" value="Genomic_DNA"/>
</dbReference>
<dbReference type="OrthoDB" id="248495at2759"/>
<dbReference type="STRING" id="3880.G7JBX0"/>
<evidence type="ECO:0000313" key="5">
    <source>
        <dbReference type="EMBL" id="RHN68439.1"/>
    </source>
</evidence>
<dbReference type="SMART" id="SM00777">
    <property type="entry name" value="Mad3_BUB1_I"/>
    <property type="match status" value="1"/>
</dbReference>
<dbReference type="PROSITE" id="PS51489">
    <property type="entry name" value="BUB1_N"/>
    <property type="match status" value="1"/>
</dbReference>
<dbReference type="GO" id="GO:0004672">
    <property type="term" value="F:protein kinase activity"/>
    <property type="evidence" value="ECO:0000318"/>
    <property type="project" value="GO_Central"/>
</dbReference>
<evidence type="ECO:0000259" key="3">
    <source>
        <dbReference type="PROSITE" id="PS51489"/>
    </source>
</evidence>
<feature type="coiled-coil region" evidence="1">
    <location>
        <begin position="135"/>
        <end position="171"/>
    </location>
</feature>
<dbReference type="Proteomes" id="UP000002051">
    <property type="component" value="Chromosome 3"/>
</dbReference>
<dbReference type="GO" id="GO:0051754">
    <property type="term" value="P:meiotic sister chromatid cohesion, centromeric"/>
    <property type="evidence" value="ECO:0000318"/>
    <property type="project" value="GO_Central"/>
</dbReference>
<dbReference type="Pfam" id="PF08311">
    <property type="entry name" value="Mad3_BUB1_I"/>
    <property type="match status" value="1"/>
</dbReference>
<proteinExistence type="predicted"/>
<dbReference type="OMA" id="AQTFETD"/>
<keyword evidence="1" id="KW-0175">Coiled coil</keyword>
<dbReference type="EMBL" id="CM001219">
    <property type="protein sequence ID" value="AES71210.1"/>
    <property type="molecule type" value="Genomic_DNA"/>
</dbReference>
<reference evidence="4 7" key="1">
    <citation type="journal article" date="2011" name="Nature">
        <title>The Medicago genome provides insight into the evolution of rhizobial symbioses.</title>
        <authorList>
            <person name="Young N.D."/>
            <person name="Debelle F."/>
            <person name="Oldroyd G.E."/>
            <person name="Geurts R."/>
            <person name="Cannon S.B."/>
            <person name="Udvardi M.K."/>
            <person name="Benedito V.A."/>
            <person name="Mayer K.F."/>
            <person name="Gouzy J."/>
            <person name="Schoof H."/>
            <person name="Van de Peer Y."/>
            <person name="Proost S."/>
            <person name="Cook D.R."/>
            <person name="Meyers B.C."/>
            <person name="Spannagl M."/>
            <person name="Cheung F."/>
            <person name="De Mita S."/>
            <person name="Krishnakumar V."/>
            <person name="Gundlach H."/>
            <person name="Zhou S."/>
            <person name="Mudge J."/>
            <person name="Bharti A.K."/>
            <person name="Murray J.D."/>
            <person name="Naoumkina M.A."/>
            <person name="Rosen B."/>
            <person name="Silverstein K.A."/>
            <person name="Tang H."/>
            <person name="Rombauts S."/>
            <person name="Zhao P.X."/>
            <person name="Zhou P."/>
            <person name="Barbe V."/>
            <person name="Bardou P."/>
            <person name="Bechner M."/>
            <person name="Bellec A."/>
            <person name="Berger A."/>
            <person name="Berges H."/>
            <person name="Bidwell S."/>
            <person name="Bisseling T."/>
            <person name="Choisne N."/>
            <person name="Couloux A."/>
            <person name="Denny R."/>
            <person name="Deshpande S."/>
            <person name="Dai X."/>
            <person name="Doyle J.J."/>
            <person name="Dudez A.M."/>
            <person name="Farmer A.D."/>
            <person name="Fouteau S."/>
            <person name="Franken C."/>
            <person name="Gibelin C."/>
            <person name="Gish J."/>
            <person name="Goldstein S."/>
            <person name="Gonzalez A.J."/>
            <person name="Green P.J."/>
            <person name="Hallab A."/>
            <person name="Hartog M."/>
            <person name="Hua A."/>
            <person name="Humphray S.J."/>
            <person name="Jeong D.H."/>
            <person name="Jing Y."/>
            <person name="Jocker A."/>
            <person name="Kenton S.M."/>
            <person name="Kim D.J."/>
            <person name="Klee K."/>
            <person name="Lai H."/>
            <person name="Lang C."/>
            <person name="Lin S."/>
            <person name="Macmil S.L."/>
            <person name="Magdelenat G."/>
            <person name="Matthews L."/>
            <person name="McCorrison J."/>
            <person name="Monaghan E.L."/>
            <person name="Mun J.H."/>
            <person name="Najar F.Z."/>
            <person name="Nicholson C."/>
            <person name="Noirot C."/>
            <person name="O'Bleness M."/>
            <person name="Paule C.R."/>
            <person name="Poulain J."/>
            <person name="Prion F."/>
            <person name="Qin B."/>
            <person name="Qu C."/>
            <person name="Retzel E.F."/>
            <person name="Riddle C."/>
            <person name="Sallet E."/>
            <person name="Samain S."/>
            <person name="Samson N."/>
            <person name="Sanders I."/>
            <person name="Saurat O."/>
            <person name="Scarpelli C."/>
            <person name="Schiex T."/>
            <person name="Segurens B."/>
            <person name="Severin A.J."/>
            <person name="Sherrier D.J."/>
            <person name="Shi R."/>
            <person name="Sims S."/>
            <person name="Singer S.R."/>
            <person name="Sinharoy S."/>
            <person name="Sterck L."/>
            <person name="Viollet A."/>
            <person name="Wang B.B."/>
            <person name="Wang K."/>
            <person name="Wang M."/>
            <person name="Wang X."/>
            <person name="Warfsmann J."/>
            <person name="Weissenbach J."/>
            <person name="White D.D."/>
            <person name="White J.D."/>
            <person name="Wiley G.B."/>
            <person name="Wincker P."/>
            <person name="Xing Y."/>
            <person name="Yang L."/>
            <person name="Yao Z."/>
            <person name="Ying F."/>
            <person name="Zhai J."/>
            <person name="Zhou L."/>
            <person name="Zuber A."/>
            <person name="Denarie J."/>
            <person name="Dixon R.A."/>
            <person name="May G.D."/>
            <person name="Schwartz D.C."/>
            <person name="Rogers J."/>
            <person name="Quetier F."/>
            <person name="Town C.D."/>
            <person name="Roe B.A."/>
        </authorList>
    </citation>
    <scope>NUCLEOTIDE SEQUENCE [LARGE SCALE GENOMIC DNA]</scope>
    <source>
        <strain evidence="4">A17</strain>
        <strain evidence="6 7">cv. Jemalong A17</strain>
    </source>
</reference>
<evidence type="ECO:0000313" key="7">
    <source>
        <dbReference type="Proteomes" id="UP000002051"/>
    </source>
</evidence>
<accession>G7JBX0</accession>
<evidence type="ECO:0000256" key="1">
    <source>
        <dbReference type="SAM" id="Coils"/>
    </source>
</evidence>
<feature type="compositionally biased region" description="Basic and acidic residues" evidence="2">
    <location>
        <begin position="311"/>
        <end position="330"/>
    </location>
</feature>
<organism evidence="4 7">
    <name type="scientific">Medicago truncatula</name>
    <name type="common">Barrel medic</name>
    <name type="synonym">Medicago tribuloides</name>
    <dbReference type="NCBI Taxonomy" id="3880"/>
    <lineage>
        <taxon>Eukaryota</taxon>
        <taxon>Viridiplantae</taxon>
        <taxon>Streptophyta</taxon>
        <taxon>Embryophyta</taxon>
        <taxon>Tracheophyta</taxon>
        <taxon>Spermatophyta</taxon>
        <taxon>Magnoliopsida</taxon>
        <taxon>eudicotyledons</taxon>
        <taxon>Gunneridae</taxon>
        <taxon>Pentapetalae</taxon>
        <taxon>rosids</taxon>
        <taxon>fabids</taxon>
        <taxon>Fabales</taxon>
        <taxon>Fabaceae</taxon>
        <taxon>Papilionoideae</taxon>
        <taxon>50 kb inversion clade</taxon>
        <taxon>NPAAA clade</taxon>
        <taxon>Hologalegina</taxon>
        <taxon>IRL clade</taxon>
        <taxon>Trifolieae</taxon>
        <taxon>Medicago</taxon>
    </lineage>
</organism>
<sequence>MANVDELLSSSFSDINSYTGKDPLLPWLRGIKKMKDTLPSKTLKEKLPEFLQQCAKTFELDRRYRNDLRYLRVWLHLMDFVDDPSALLRTMEVNQIGTKRCQFYQAYALYYEKSKNYDEAEKMYHMGVKNLAEPVDELQKSYEQFLQRMKRKKKIQEMKAADRRVKAKNDESKKLRGDHTVVINKFVDTAMDGKSEAENACHHGLVDPTINMKEAMNAINSMFSEPLETVPLGKKLHKNNSKENCSSMNFEVFVDENLDKENKPSGSASLQHRNEGGKPQQESLQIHIDDEGHSEGSTSSVSKVNGFVFPRPKDVPSEKSRDMDAQKSHNSKFREDTVVRRFVGSAILDEPKVENACHHGLVDPTINMKEAMDDINNMFGKPIDFVRKKRSLKQENAPENNSGKEFGGFSILADDDDDLKQKQGGKPIDFVRKKRLMKQEKAPGNNSGKELSGFSILADDDLEQKQRPPLPKSRGKSKESDLFEPTLHTKEAMDDINMMFNMPLDF</sequence>
<evidence type="ECO:0000313" key="4">
    <source>
        <dbReference type="EMBL" id="AES71210.1"/>
    </source>
</evidence>
<feature type="region of interest" description="Disordered" evidence="2">
    <location>
        <begin position="259"/>
        <end position="330"/>
    </location>
</feature>
<dbReference type="PaxDb" id="3880-AES71210"/>
<dbReference type="Proteomes" id="UP000265566">
    <property type="component" value="Chromosome 3"/>
</dbReference>
<dbReference type="EnsemblPlants" id="AES71210">
    <property type="protein sequence ID" value="AES71210"/>
    <property type="gene ID" value="MTR_3g071460"/>
</dbReference>
<gene>
    <name evidence="6" type="primary">11414327</name>
    <name evidence="4" type="ordered locus">MTR_3g071460</name>
    <name evidence="5" type="ORF">MtrunA17_Chr3g0113931</name>
</gene>
<reference evidence="5" key="4">
    <citation type="journal article" date="2018" name="Nat. Plants">
        <title>Whole-genome landscape of Medicago truncatula symbiotic genes.</title>
        <authorList>
            <person name="Pecrix Y."/>
            <person name="Gamas P."/>
            <person name="Carrere S."/>
        </authorList>
    </citation>
    <scope>NUCLEOTIDE SEQUENCE</scope>
    <source>
        <tissue evidence="5">Leaves</tissue>
    </source>
</reference>
<feature type="compositionally biased region" description="Basic and acidic residues" evidence="2">
    <location>
        <begin position="476"/>
        <end position="489"/>
    </location>
</feature>
<keyword evidence="7" id="KW-1185">Reference proteome</keyword>
<dbReference type="Gramene" id="rna16796">
    <property type="protein sequence ID" value="RHN68439.1"/>
    <property type="gene ID" value="gene16796"/>
</dbReference>
<dbReference type="Gene3D" id="1.25.40.430">
    <property type="match status" value="1"/>
</dbReference>
<reference evidence="6" key="3">
    <citation type="submission" date="2015-04" db="UniProtKB">
        <authorList>
            <consortium name="EnsemblPlants"/>
        </authorList>
    </citation>
    <scope>IDENTIFICATION</scope>
    <source>
        <strain evidence="6">cv. Jemalong A17</strain>
    </source>
</reference>
<protein>
    <submittedName>
        <fullName evidence="4">Mad3/BUB1 hoMad3/BUB1-like region protein</fullName>
    </submittedName>
    <submittedName>
        <fullName evidence="5">Putative mitotic spindle checkpoint protein Bub1/Mad3</fullName>
    </submittedName>
</protein>
<dbReference type="GO" id="GO:0000776">
    <property type="term" value="C:kinetochore"/>
    <property type="evidence" value="ECO:0000318"/>
    <property type="project" value="GO_Central"/>
</dbReference>
<feature type="region of interest" description="Disordered" evidence="2">
    <location>
        <begin position="435"/>
        <end position="489"/>
    </location>
</feature>
<dbReference type="PANTHER" id="PTHR14030:SF2">
    <property type="entry name" value="OS11G0128700 PROTEIN"/>
    <property type="match status" value="1"/>
</dbReference>
<dbReference type="KEGG" id="mtr:11414327"/>
<dbReference type="AlphaFoldDB" id="G7JBX0"/>
<dbReference type="HOGENOM" id="CLU_022913_1_0_1"/>
<feature type="domain" description="BUB1 N-terminal" evidence="3">
    <location>
        <begin position="11"/>
        <end position="170"/>
    </location>
</feature>
<dbReference type="InterPro" id="IPR015661">
    <property type="entry name" value="Bub1/Mad3"/>
</dbReference>
<dbReference type="PANTHER" id="PTHR14030">
    <property type="entry name" value="MITOTIC CHECKPOINT SERINE/THREONINE-PROTEIN KINASE BUB1"/>
    <property type="match status" value="1"/>
</dbReference>
<name>G7JBX0_MEDTR</name>
<evidence type="ECO:0000256" key="2">
    <source>
        <dbReference type="SAM" id="MobiDB-lite"/>
    </source>
</evidence>
<evidence type="ECO:0000313" key="6">
    <source>
        <dbReference type="EnsemblPlants" id="AES71210"/>
    </source>
</evidence>
<reference evidence="4 7" key="2">
    <citation type="journal article" date="2014" name="BMC Genomics">
        <title>An improved genome release (version Mt4.0) for the model legume Medicago truncatula.</title>
        <authorList>
            <person name="Tang H."/>
            <person name="Krishnakumar V."/>
            <person name="Bidwell S."/>
            <person name="Rosen B."/>
            <person name="Chan A."/>
            <person name="Zhou S."/>
            <person name="Gentzbittel L."/>
            <person name="Childs K.L."/>
            <person name="Yandell M."/>
            <person name="Gundlach H."/>
            <person name="Mayer K.F."/>
            <person name="Schwartz D.C."/>
            <person name="Town C.D."/>
        </authorList>
    </citation>
    <scope>GENOME REANNOTATION</scope>
    <source>
        <strain evidence="6 7">cv. Jemalong A17</strain>
    </source>
</reference>